<evidence type="ECO:0000313" key="3">
    <source>
        <dbReference type="Proteomes" id="UP000037035"/>
    </source>
</evidence>
<feature type="chain" id="PRO_5005567983" evidence="1">
    <location>
        <begin position="22"/>
        <end position="430"/>
    </location>
</feature>
<evidence type="ECO:0000313" key="2">
    <source>
        <dbReference type="EMBL" id="KNZ54018.1"/>
    </source>
</evidence>
<evidence type="ECO:0000256" key="1">
    <source>
        <dbReference type="SAM" id="SignalP"/>
    </source>
</evidence>
<dbReference type="Proteomes" id="UP000037035">
    <property type="component" value="Unassembled WGS sequence"/>
</dbReference>
<organism evidence="2 3">
    <name type="scientific">Puccinia sorghi</name>
    <dbReference type="NCBI Taxonomy" id="27349"/>
    <lineage>
        <taxon>Eukaryota</taxon>
        <taxon>Fungi</taxon>
        <taxon>Dikarya</taxon>
        <taxon>Basidiomycota</taxon>
        <taxon>Pucciniomycotina</taxon>
        <taxon>Pucciniomycetes</taxon>
        <taxon>Pucciniales</taxon>
        <taxon>Pucciniaceae</taxon>
        <taxon>Puccinia</taxon>
    </lineage>
</organism>
<reference evidence="2 3" key="1">
    <citation type="submission" date="2015-08" db="EMBL/GenBank/DDBJ databases">
        <title>Next Generation Sequencing and Analysis of the Genome of Puccinia sorghi L Schw, the Causal Agent of Maize Common Rust.</title>
        <authorList>
            <person name="Rochi L."/>
            <person name="Burguener G."/>
            <person name="Darino M."/>
            <person name="Turjanski A."/>
            <person name="Kreff E."/>
            <person name="Dieguez M.J."/>
            <person name="Sacco F."/>
        </authorList>
    </citation>
    <scope>NUCLEOTIDE SEQUENCE [LARGE SCALE GENOMIC DNA]</scope>
    <source>
        <strain evidence="2 3">RO10H11247</strain>
    </source>
</reference>
<dbReference type="VEuPathDB" id="FungiDB:VP01_3072g1"/>
<protein>
    <submittedName>
        <fullName evidence="2">Putative signal peptide protein</fullName>
    </submittedName>
</protein>
<name>A0A0L6UZQ9_9BASI</name>
<dbReference type="AlphaFoldDB" id="A0A0L6UZQ9"/>
<comment type="caution">
    <text evidence="2">The sequence shown here is derived from an EMBL/GenBank/DDBJ whole genome shotgun (WGS) entry which is preliminary data.</text>
</comment>
<feature type="signal peptide" evidence="1">
    <location>
        <begin position="1"/>
        <end position="21"/>
    </location>
</feature>
<keyword evidence="3" id="KW-1185">Reference proteome</keyword>
<sequence length="430" mass="47955">MILMFFSSACWLFWIRKTVWMGEGGAHGGGRCLVGMLCSDMMTLTADSFHLILGSGQYFSIGSQAIVKDWDKLGVMTRHPKQGVDVITLHCPKYWLYQYMTIQICQTDPKLHPALTSKTRSARFLFLNHYCYRFGLCLFFVIVTIKKKKSIFLLPSRMVVAAALSGNKISRARLEPLQVPEASSATTSHSFFCFFYTLSRPISLELSGHSMTLQHIQETVGGSKNICKICEQKNPDTAGSTPSKTEAAKPARFEQVVQFDCSKKPCGSTLSQVLCAFSARFSNPTVSLPSRNFESSTAVESISSILFDNDRSSTCPETFLSCPNICCTMRDELDESSEEELFLIESGNENEIQQESKKPRIHARNMRVFPNTCSHHGSAGISLPPDLPASAYYQEASSSGRHNISASQYGSSLPLFIIITIFTSYNYYYP</sequence>
<proteinExistence type="predicted"/>
<accession>A0A0L6UZQ9</accession>
<gene>
    <name evidence="2" type="ORF">VP01_3072g1</name>
</gene>
<keyword evidence="1" id="KW-0732">Signal</keyword>
<dbReference type="EMBL" id="LAVV01008027">
    <property type="protein sequence ID" value="KNZ54018.1"/>
    <property type="molecule type" value="Genomic_DNA"/>
</dbReference>